<feature type="region of interest" description="Disordered" evidence="7">
    <location>
        <begin position="48"/>
        <end position="67"/>
    </location>
</feature>
<sequence>MRRDTPLPICPGLPRRPYRSFPVNRMTLTTLTALTALAVSAPSLVHAAGRGAESGQHDNHGRGDSVQLGPRPFFLVDHMQDSALKAELESCGEGPFKRSDFSIGHRGAPLQFPEHTRESYTAAARMGAGVVECDVAFTKDKELVCRHAQNDLHTTTNILAVPALAAKCTKPFTPATFDAAGKLLTPASAECRTSDITLAEFKTLKGKMDAANPRATTVAEYMAGTANFRTDLYAGPDSGELMTHKESIELFKQLGVKMTPELKTPSVAMPFDGFTQQAYAQKLIDEYKAAGVPASKVFPQSFDKADVLYWIKHEPAFGRQAVYLDDAETVADLPTAAELAAYKAQGINIVAPPIFALLTLNSAGEIVPSQYARDARAAGLDIIAWSLERSGVLADGNNGFYLQTFDAAIKREGDIYTAVDVMAREIGVRAIFSDWPATTTYYANCMRLH</sequence>
<dbReference type="STRING" id="62928.azo2851"/>
<dbReference type="Pfam" id="PF03009">
    <property type="entry name" value="GDPD"/>
    <property type="match status" value="1"/>
</dbReference>
<keyword evidence="3 8" id="KW-0732">Signal</keyword>
<dbReference type="Proteomes" id="UP000002588">
    <property type="component" value="Chromosome"/>
</dbReference>
<dbReference type="GO" id="GO:0008889">
    <property type="term" value="F:glycerophosphodiester phosphodiesterase activity"/>
    <property type="evidence" value="ECO:0007669"/>
    <property type="project" value="UniProtKB-EC"/>
</dbReference>
<evidence type="ECO:0000256" key="2">
    <source>
        <dbReference type="ARBA" id="ARBA00012247"/>
    </source>
</evidence>
<keyword evidence="11" id="KW-1185">Reference proteome</keyword>
<evidence type="ECO:0000256" key="6">
    <source>
        <dbReference type="ARBA" id="ARBA00047512"/>
    </source>
</evidence>
<dbReference type="PANTHER" id="PTHR43620">
    <property type="entry name" value="GLYCEROPHOSPHORYL DIESTER PHOSPHODIESTERASE"/>
    <property type="match status" value="1"/>
</dbReference>
<evidence type="ECO:0000256" key="3">
    <source>
        <dbReference type="ARBA" id="ARBA00022729"/>
    </source>
</evidence>
<evidence type="ECO:0000256" key="5">
    <source>
        <dbReference type="ARBA" id="ARBA00022801"/>
    </source>
</evidence>
<dbReference type="AlphaFoldDB" id="A1K9G2"/>
<dbReference type="Gene3D" id="3.20.20.190">
    <property type="entry name" value="Phosphatidylinositol (PI) phosphodiesterase"/>
    <property type="match status" value="1"/>
</dbReference>
<dbReference type="EMBL" id="AM406670">
    <property type="protein sequence ID" value="CAL95467.1"/>
    <property type="molecule type" value="Genomic_DNA"/>
</dbReference>
<gene>
    <name evidence="10" type="ordered locus">azo2851</name>
</gene>
<name>A1K9G2_AZOSB</name>
<evidence type="ECO:0000313" key="10">
    <source>
        <dbReference type="EMBL" id="CAL95467.1"/>
    </source>
</evidence>
<evidence type="ECO:0000256" key="8">
    <source>
        <dbReference type="SAM" id="SignalP"/>
    </source>
</evidence>
<dbReference type="PROSITE" id="PS51704">
    <property type="entry name" value="GP_PDE"/>
    <property type="match status" value="1"/>
</dbReference>
<accession>A1K9G2</accession>
<dbReference type="CDD" id="cd08560">
    <property type="entry name" value="GDPD_EcGlpQ_like_1"/>
    <property type="match status" value="1"/>
</dbReference>
<keyword evidence="4" id="KW-0319">Glycerol metabolism</keyword>
<dbReference type="KEGG" id="azo:azo2851"/>
<dbReference type="InterPro" id="IPR030395">
    <property type="entry name" value="GP_PDE_dom"/>
</dbReference>
<feature type="domain" description="GP-PDE" evidence="9">
    <location>
        <begin position="100"/>
        <end position="426"/>
    </location>
</feature>
<comment type="catalytic activity">
    <reaction evidence="6">
        <text>a sn-glycero-3-phosphodiester + H2O = an alcohol + sn-glycerol 3-phosphate + H(+)</text>
        <dbReference type="Rhea" id="RHEA:12969"/>
        <dbReference type="ChEBI" id="CHEBI:15377"/>
        <dbReference type="ChEBI" id="CHEBI:15378"/>
        <dbReference type="ChEBI" id="CHEBI:30879"/>
        <dbReference type="ChEBI" id="CHEBI:57597"/>
        <dbReference type="ChEBI" id="CHEBI:83408"/>
        <dbReference type="EC" id="3.1.4.46"/>
    </reaction>
</comment>
<comment type="similarity">
    <text evidence="1">Belongs to the glycerophosphoryl diester phosphodiesterase family.</text>
</comment>
<dbReference type="PANTHER" id="PTHR43620:SF7">
    <property type="entry name" value="GLYCEROPHOSPHODIESTER PHOSPHODIESTERASE GDPD5-RELATED"/>
    <property type="match status" value="1"/>
</dbReference>
<organism evidence="10 11">
    <name type="scientific">Azoarcus sp. (strain BH72)</name>
    <dbReference type="NCBI Taxonomy" id="418699"/>
    <lineage>
        <taxon>Bacteria</taxon>
        <taxon>Pseudomonadati</taxon>
        <taxon>Pseudomonadota</taxon>
        <taxon>Betaproteobacteria</taxon>
        <taxon>Rhodocyclales</taxon>
        <taxon>Zoogloeaceae</taxon>
        <taxon>Azoarcus</taxon>
    </lineage>
</organism>
<proteinExistence type="inferred from homology"/>
<evidence type="ECO:0000313" key="11">
    <source>
        <dbReference type="Proteomes" id="UP000002588"/>
    </source>
</evidence>
<dbReference type="GO" id="GO:0006071">
    <property type="term" value="P:glycerol metabolic process"/>
    <property type="evidence" value="ECO:0007669"/>
    <property type="project" value="UniProtKB-KW"/>
</dbReference>
<dbReference type="GO" id="GO:0006629">
    <property type="term" value="P:lipid metabolic process"/>
    <property type="evidence" value="ECO:0007669"/>
    <property type="project" value="InterPro"/>
</dbReference>
<evidence type="ECO:0000256" key="7">
    <source>
        <dbReference type="SAM" id="MobiDB-lite"/>
    </source>
</evidence>
<dbReference type="InterPro" id="IPR017946">
    <property type="entry name" value="PLC-like_Pdiesterase_TIM-brl"/>
</dbReference>
<reference evidence="10 11" key="1">
    <citation type="journal article" date="2006" name="Nat. Biotechnol.">
        <title>Complete genome of the mutualistic, N2-fixing grass endophyte Azoarcus sp. strain BH72.</title>
        <authorList>
            <person name="Krause A."/>
            <person name="Ramakumar A."/>
            <person name="Bartels D."/>
            <person name="Battistoni F."/>
            <person name="Bekel T."/>
            <person name="Boch J."/>
            <person name="Boehm M."/>
            <person name="Friedrich F."/>
            <person name="Hurek T."/>
            <person name="Krause L."/>
            <person name="Linke B."/>
            <person name="McHardy A.C."/>
            <person name="Sarkar A."/>
            <person name="Schneiker S."/>
            <person name="Syed A.A."/>
            <person name="Thauer R."/>
            <person name="Vorhoelter F.-J."/>
            <person name="Weidner S."/>
            <person name="Puehler A."/>
            <person name="Reinhold-Hurek B."/>
            <person name="Kaiser O."/>
            <person name="Goesmann A."/>
        </authorList>
    </citation>
    <scope>NUCLEOTIDE SEQUENCE [LARGE SCALE GENOMIC DNA]</scope>
    <source>
        <strain evidence="10 11">BH72</strain>
    </source>
</reference>
<feature type="signal peptide" evidence="8">
    <location>
        <begin position="1"/>
        <end position="47"/>
    </location>
</feature>
<dbReference type="eggNOG" id="COG0584">
    <property type="taxonomic scope" value="Bacteria"/>
</dbReference>
<feature type="chain" id="PRO_5002635498" description="glycerophosphodiester phosphodiesterase" evidence="8">
    <location>
        <begin position="48"/>
        <end position="449"/>
    </location>
</feature>
<protein>
    <recommendedName>
        <fullName evidence="2">glycerophosphodiester phosphodiesterase</fullName>
        <ecNumber evidence="2">3.1.4.46</ecNumber>
    </recommendedName>
</protein>
<keyword evidence="5" id="KW-0378">Hydrolase</keyword>
<dbReference type="EC" id="3.1.4.46" evidence="2"/>
<evidence type="ECO:0000259" key="9">
    <source>
        <dbReference type="PROSITE" id="PS51704"/>
    </source>
</evidence>
<dbReference type="HOGENOM" id="CLU_036449_0_0_4"/>
<dbReference type="SUPFAM" id="SSF51695">
    <property type="entry name" value="PLC-like phosphodiesterases"/>
    <property type="match status" value="1"/>
</dbReference>
<evidence type="ECO:0000256" key="1">
    <source>
        <dbReference type="ARBA" id="ARBA00007277"/>
    </source>
</evidence>
<evidence type="ECO:0000256" key="4">
    <source>
        <dbReference type="ARBA" id="ARBA00022798"/>
    </source>
</evidence>